<gene>
    <name evidence="3" type="ORF">CROQUDRAFT_662202</name>
</gene>
<dbReference type="Proteomes" id="UP000886653">
    <property type="component" value="Unassembled WGS sequence"/>
</dbReference>
<dbReference type="Gene3D" id="3.20.20.380">
    <property type="entry name" value="Copper homeostasis (CutC) domain"/>
    <property type="match status" value="1"/>
</dbReference>
<dbReference type="Pfam" id="PF03932">
    <property type="entry name" value="CutC"/>
    <property type="match status" value="1"/>
</dbReference>
<organism evidence="3 4">
    <name type="scientific">Cronartium quercuum f. sp. fusiforme G11</name>
    <dbReference type="NCBI Taxonomy" id="708437"/>
    <lineage>
        <taxon>Eukaryota</taxon>
        <taxon>Fungi</taxon>
        <taxon>Dikarya</taxon>
        <taxon>Basidiomycota</taxon>
        <taxon>Pucciniomycotina</taxon>
        <taxon>Pucciniomycetes</taxon>
        <taxon>Pucciniales</taxon>
        <taxon>Coleosporiaceae</taxon>
        <taxon>Cronartium</taxon>
    </lineage>
</organism>
<dbReference type="GO" id="GO:0005507">
    <property type="term" value="F:copper ion binding"/>
    <property type="evidence" value="ECO:0007669"/>
    <property type="project" value="TreeGrafter"/>
</dbReference>
<proteinExistence type="inferred from homology"/>
<protein>
    <recommendedName>
        <fullName evidence="2">Copper homeostasis protein cutC homolog</fullName>
    </recommendedName>
</protein>
<dbReference type="EMBL" id="MU167341">
    <property type="protein sequence ID" value="KAG0142666.1"/>
    <property type="molecule type" value="Genomic_DNA"/>
</dbReference>
<sequence>MARLIEAAGDLAITFHRAFDMVLDQAQAYEDILSLGGRITRILTSAGSKNFGEAGAMKKMKDLIIIQRQSLSKVTNSPRRHPRLMPGSGVTPDVLPELLDLLSPIWDEFNHRYGSDSNLGHGRDAEAVLGEIHLSGGCWYMPGPEESGYVALVARKKGMGFGLAATTDDEEETKNWGRWRVVGEKVGAVRSLVDR</sequence>
<dbReference type="InterPro" id="IPR036822">
    <property type="entry name" value="CutC-like_dom_sf"/>
</dbReference>
<keyword evidence="4" id="KW-1185">Reference proteome</keyword>
<evidence type="ECO:0000313" key="3">
    <source>
        <dbReference type="EMBL" id="KAG0142666.1"/>
    </source>
</evidence>
<accession>A0A9P6NFF0</accession>
<comment type="caution">
    <text evidence="3">The sequence shown here is derived from an EMBL/GenBank/DDBJ whole genome shotgun (WGS) entry which is preliminary data.</text>
</comment>
<name>A0A9P6NFF0_9BASI</name>
<dbReference type="PANTHER" id="PTHR12598">
    <property type="entry name" value="COPPER HOMEOSTASIS PROTEIN CUTC"/>
    <property type="match status" value="1"/>
</dbReference>
<dbReference type="SUPFAM" id="SSF110395">
    <property type="entry name" value="CutC-like"/>
    <property type="match status" value="1"/>
</dbReference>
<dbReference type="PANTHER" id="PTHR12598:SF0">
    <property type="entry name" value="COPPER HOMEOSTASIS PROTEIN CUTC HOMOLOG"/>
    <property type="match status" value="1"/>
</dbReference>
<reference evidence="3" key="1">
    <citation type="submission" date="2013-11" db="EMBL/GenBank/DDBJ databases">
        <title>Genome sequence of the fusiform rust pathogen reveals effectors for host alternation and coevolution with pine.</title>
        <authorList>
            <consortium name="DOE Joint Genome Institute"/>
            <person name="Smith K."/>
            <person name="Pendleton A."/>
            <person name="Kubisiak T."/>
            <person name="Anderson C."/>
            <person name="Salamov A."/>
            <person name="Aerts A."/>
            <person name="Riley R."/>
            <person name="Clum A."/>
            <person name="Lindquist E."/>
            <person name="Ence D."/>
            <person name="Campbell M."/>
            <person name="Kronenberg Z."/>
            <person name="Feau N."/>
            <person name="Dhillon B."/>
            <person name="Hamelin R."/>
            <person name="Burleigh J."/>
            <person name="Smith J."/>
            <person name="Yandell M."/>
            <person name="Nelson C."/>
            <person name="Grigoriev I."/>
            <person name="Davis J."/>
        </authorList>
    </citation>
    <scope>NUCLEOTIDE SEQUENCE</scope>
    <source>
        <strain evidence="3">G11</strain>
    </source>
</reference>
<evidence type="ECO:0000256" key="1">
    <source>
        <dbReference type="ARBA" id="ARBA00007768"/>
    </source>
</evidence>
<dbReference type="InterPro" id="IPR005627">
    <property type="entry name" value="CutC-like"/>
</dbReference>
<evidence type="ECO:0000256" key="2">
    <source>
        <dbReference type="ARBA" id="ARBA00019014"/>
    </source>
</evidence>
<dbReference type="OrthoDB" id="7392499at2759"/>
<evidence type="ECO:0000313" key="4">
    <source>
        <dbReference type="Proteomes" id="UP000886653"/>
    </source>
</evidence>
<dbReference type="AlphaFoldDB" id="A0A9P6NFF0"/>
<comment type="similarity">
    <text evidence="1">Belongs to the CutC family.</text>
</comment>